<comment type="caution">
    <text evidence="1">The sequence shown here is derived from an EMBL/GenBank/DDBJ whole genome shotgun (WGS) entry which is preliminary data.</text>
</comment>
<sequence length="320" mass="37171">MEIARLEKRVEELAKPIHRVRIDGVFFPQDLFDIQSGLFSQWEETFSYMKTRCELAENLTKAAYLGEIKAVGEKALIHFLEILRLDARGPQTFLDTAPFLLLHVHRDDDAFDFMRHWMKMHPINDDKITDTMPRYFESKEGDWMYPREKNCRYRDMFEDCPNVSDCEAHLSFLVALLIIKCRIVATYDATYRSIDIAFATSAGKRIQAVQCAVTDMLIDRRLFNIDSQRHQVEHLLNAIHRNNPTMLPAILNPAPLLTGYLPRNRVRGDPSEVVSILFDCGRCLLRVPGAQEMLEKRFGKSPSYDLGRRWGLNDFMSSFM</sequence>
<dbReference type="OrthoDB" id="5952526at2759"/>
<dbReference type="AlphaFoldDB" id="A0A1Z5KN12"/>
<organism evidence="1 2">
    <name type="scientific">Fistulifera solaris</name>
    <name type="common">Oleaginous diatom</name>
    <dbReference type="NCBI Taxonomy" id="1519565"/>
    <lineage>
        <taxon>Eukaryota</taxon>
        <taxon>Sar</taxon>
        <taxon>Stramenopiles</taxon>
        <taxon>Ochrophyta</taxon>
        <taxon>Bacillariophyta</taxon>
        <taxon>Bacillariophyceae</taxon>
        <taxon>Bacillariophycidae</taxon>
        <taxon>Naviculales</taxon>
        <taxon>Naviculaceae</taxon>
        <taxon>Fistulifera</taxon>
    </lineage>
</organism>
<gene>
    <name evidence="1" type="ORF">FisN_13Hu236</name>
</gene>
<name>A0A1Z5KN12_FISSO</name>
<keyword evidence="2" id="KW-1185">Reference proteome</keyword>
<proteinExistence type="predicted"/>
<evidence type="ECO:0000313" key="1">
    <source>
        <dbReference type="EMBL" id="GAX27669.1"/>
    </source>
</evidence>
<accession>A0A1Z5KN12</accession>
<dbReference type="InParanoid" id="A0A1Z5KN12"/>
<dbReference type="Proteomes" id="UP000198406">
    <property type="component" value="Unassembled WGS sequence"/>
</dbReference>
<dbReference type="EMBL" id="BDSP01000259">
    <property type="protein sequence ID" value="GAX27669.1"/>
    <property type="molecule type" value="Genomic_DNA"/>
</dbReference>
<reference evidence="1 2" key="1">
    <citation type="journal article" date="2015" name="Plant Cell">
        <title>Oil accumulation by the oleaginous diatom Fistulifera solaris as revealed by the genome and transcriptome.</title>
        <authorList>
            <person name="Tanaka T."/>
            <person name="Maeda Y."/>
            <person name="Veluchamy A."/>
            <person name="Tanaka M."/>
            <person name="Abida H."/>
            <person name="Marechal E."/>
            <person name="Bowler C."/>
            <person name="Muto M."/>
            <person name="Sunaga Y."/>
            <person name="Tanaka M."/>
            <person name="Yoshino T."/>
            <person name="Taniguchi T."/>
            <person name="Fukuda Y."/>
            <person name="Nemoto M."/>
            <person name="Matsumoto M."/>
            <person name="Wong P.S."/>
            <person name="Aburatani S."/>
            <person name="Fujibuchi W."/>
        </authorList>
    </citation>
    <scope>NUCLEOTIDE SEQUENCE [LARGE SCALE GENOMIC DNA]</scope>
    <source>
        <strain evidence="1 2">JPCC DA0580</strain>
    </source>
</reference>
<protein>
    <submittedName>
        <fullName evidence="1">Uncharacterized protein</fullName>
    </submittedName>
</protein>
<evidence type="ECO:0000313" key="2">
    <source>
        <dbReference type="Proteomes" id="UP000198406"/>
    </source>
</evidence>